<accession>A0A3P9Q910</accession>
<evidence type="ECO:0000256" key="3">
    <source>
        <dbReference type="ARBA" id="ARBA00022776"/>
    </source>
</evidence>
<protein>
    <recommendedName>
        <fullName evidence="7">Condensin-2 complex subunit D3</fullName>
    </recommendedName>
</protein>
<proteinExistence type="predicted"/>
<dbReference type="GO" id="GO:0007076">
    <property type="term" value="P:mitotic chromosome condensation"/>
    <property type="evidence" value="ECO:0007669"/>
    <property type="project" value="UniProtKB-UniRule"/>
</dbReference>
<evidence type="ECO:0000313" key="10">
    <source>
        <dbReference type="Ensembl" id="ENSPREP00000030303.1"/>
    </source>
</evidence>
<dbReference type="STRING" id="8081.ENSPREP00000030303"/>
<dbReference type="Gene3D" id="1.25.10.10">
    <property type="entry name" value="Leucine-rich Repeat Variant"/>
    <property type="match status" value="1"/>
</dbReference>
<evidence type="ECO:0000256" key="8">
    <source>
        <dbReference type="SAM" id="MobiDB-lite"/>
    </source>
</evidence>
<dbReference type="Pfam" id="PF12717">
    <property type="entry name" value="Cnd1"/>
    <property type="match status" value="1"/>
</dbReference>
<keyword evidence="5 7" id="KW-0539">Nucleus</keyword>
<comment type="subcellular location">
    <subcellularLocation>
        <location evidence="1 7">Nucleus</location>
    </subcellularLocation>
</comment>
<dbReference type="Proteomes" id="UP000242638">
    <property type="component" value="Unassembled WGS sequence"/>
</dbReference>
<dbReference type="Ensembl" id="ENSPRET00000030647.1">
    <property type="protein sequence ID" value="ENSPREP00000030303.1"/>
    <property type="gene ID" value="ENSPREG00000020416.1"/>
</dbReference>
<dbReference type="GO" id="GO:0000796">
    <property type="term" value="C:condensin complex"/>
    <property type="evidence" value="ECO:0007669"/>
    <property type="project" value="UniProtKB-UniRule"/>
</dbReference>
<keyword evidence="11" id="KW-1185">Reference proteome</keyword>
<evidence type="ECO:0000256" key="6">
    <source>
        <dbReference type="ARBA" id="ARBA00023306"/>
    </source>
</evidence>
<feature type="domain" description="Condensin complex subunit 1 C-terminal" evidence="9">
    <location>
        <begin position="922"/>
        <end position="1073"/>
    </location>
</feature>
<dbReference type="Pfam" id="PF12765">
    <property type="entry name" value="Cohesin_HEAT"/>
    <property type="match status" value="1"/>
</dbReference>
<organism evidence="10 11">
    <name type="scientific">Poecilia reticulata</name>
    <name type="common">Guppy</name>
    <name type="synonym">Acanthophacelus reticulatus</name>
    <dbReference type="NCBI Taxonomy" id="8081"/>
    <lineage>
        <taxon>Eukaryota</taxon>
        <taxon>Metazoa</taxon>
        <taxon>Chordata</taxon>
        <taxon>Craniata</taxon>
        <taxon>Vertebrata</taxon>
        <taxon>Euteleostomi</taxon>
        <taxon>Actinopterygii</taxon>
        <taxon>Neopterygii</taxon>
        <taxon>Teleostei</taxon>
        <taxon>Neoteleostei</taxon>
        <taxon>Acanthomorphata</taxon>
        <taxon>Ovalentaria</taxon>
        <taxon>Atherinomorphae</taxon>
        <taxon>Cyprinodontiformes</taxon>
        <taxon>Poeciliidae</taxon>
        <taxon>Poeciliinae</taxon>
        <taxon>Poecilia</taxon>
    </lineage>
</organism>
<comment type="subunit">
    <text evidence="7">Component of the condensin-2 complex.</text>
</comment>
<dbReference type="InterPro" id="IPR011989">
    <property type="entry name" value="ARM-like"/>
</dbReference>
<dbReference type="GO" id="GO:0005634">
    <property type="term" value="C:nucleus"/>
    <property type="evidence" value="ECO:0007669"/>
    <property type="project" value="UniProtKB-SubCell"/>
</dbReference>
<sequence>MGLVPVYIFTGKFETVPKLSFSSNWVDAVWDLEFMERKPLDHIIEDEVCAGGEKSFRSLIHCLLEHAADQQQPLQGVWVILGENRVSVKSLVAVLSSFVLAARTKGANVQQRVCGLHAASVYLLLLGIPGSIANKVFHEVLLDTCLDLTFHCWPQDSGRKRKKDGLKSSQADSKRSKPQRRDSPEMEMEEEEEEDELHFSGQELTKIRNAIAVLVQSLLRLLQTFSLKDRPQMASNCTQIFTKLLYLEPVLRELTFAVPRDLCELQSVPEMAFHGLKLLCSPRHGEQKESLRRVFHRLLYVILMMSKGHSGKPALLVPNQAVLTTRDQAIHFVCHLVDELKELASPFLQILLQHICFQMVEKSEYRNHGAQAVGMLTSQMADMDYACFIKWLFIFSGHSKMVHRLFSVDVVMVLLTQPERSSEECQDPELARFMSHKFLIQDLLFTRRTDESPTVQGHALSCLAQCLELPSLNVTRAVHTLFSATFFHICPGLVSVFTRRQSERQMSCCIFAPAKENLALLLRRVRDSKTNVRKAALQALVGLLKHGVIPTTWENLETLAERSRDPAVSVKKRALQCLGELLTAKPGCMEVQKAWLLGVVPAVVDSENSVQDKALEVLDQVLLSRVKPYSERRHMDNSERLTWNLLDLLCNECRNLGRYFSRAFTIWSKQNKFTPTFISNLISHTETEHAAGAWLLLSKVVPSVSTISCSKILEAWDNMVRSHDVDVTNCCHILSVVGDIAAHLNEDTKGRITADLMSWLKTFSLSLEVISAAMQTLYQLGCSEDIKLTQAFLNQHCGELVSICETHLASVLLSENGAQNLNEDLMIKHLHTLGVASLHCPAKVGKRTVLLVESVLTSHSEKLEELPASLPLSQFRENSLPTRIKAHGVITLGKLCLQHEELVQKYLPVFARELEVGTEVAVRNNIVVIMCDLCVRYTNIVDHYIPNISACLRDDEAVIREQTLIMLTNLLQEEFVKWKGSLFFRFMMALVDPVPAIARLCEYCLLHRLHKKNPEMFSQHFIECIFQFNSYNKHTLYNKFPQSEREKVLFSLKGAQHREKRFRIYRFLLEHFTDAQRFNTTIKINQTVLACFADEELPLDADGAEILSETFNVLSLKELKLQAFSAPAGGAGSEEPEEENMATMTKAVLQVVQKKVVSQVQKKAFIENTVPLIISLKNLLEQKRSPVLKDLMGYLKVTMQDYRNEVKEFFAGDEQLAAEVEFALKTAEKEREMEEQMENCSVTPGAQTPTAKVIEQRTNVTANSFIYSGLTSRRSPVKSCRSVLWLFFRAPGPRRWNVQSPLQQRKSSSRV</sequence>
<dbReference type="PANTHER" id="PTHR14222:SF1">
    <property type="entry name" value="CONDENSIN-2 COMPLEX SUBUNIT D3"/>
    <property type="match status" value="1"/>
</dbReference>
<dbReference type="Bgee" id="ENSPREG00000020416">
    <property type="expression patterns" value="Expressed in caudal fin and 1 other cell type or tissue"/>
</dbReference>
<dbReference type="InterPro" id="IPR026003">
    <property type="entry name" value="Cohesin_HEAT"/>
</dbReference>
<evidence type="ECO:0000256" key="2">
    <source>
        <dbReference type="ARBA" id="ARBA00022618"/>
    </source>
</evidence>
<name>A0A3P9Q910_POERE</name>
<evidence type="ECO:0000259" key="9">
    <source>
        <dbReference type="Pfam" id="PF12717"/>
    </source>
</evidence>
<dbReference type="GO" id="GO:0051301">
    <property type="term" value="P:cell division"/>
    <property type="evidence" value="ECO:0007669"/>
    <property type="project" value="UniProtKB-UniRule"/>
</dbReference>
<feature type="compositionally biased region" description="Acidic residues" evidence="8">
    <location>
        <begin position="185"/>
        <end position="195"/>
    </location>
</feature>
<reference evidence="10" key="2">
    <citation type="submission" date="2025-08" db="UniProtKB">
        <authorList>
            <consortium name="Ensembl"/>
        </authorList>
    </citation>
    <scope>IDENTIFICATION</scope>
    <source>
        <strain evidence="10">Guanapo</strain>
    </source>
</reference>
<evidence type="ECO:0000256" key="4">
    <source>
        <dbReference type="ARBA" id="ARBA00023067"/>
    </source>
</evidence>
<dbReference type="FunFam" id="1.25.10.10:FF:000345">
    <property type="entry name" value="Condensin-2 complex subunit D3"/>
    <property type="match status" value="1"/>
</dbReference>
<evidence type="ECO:0000256" key="1">
    <source>
        <dbReference type="ARBA" id="ARBA00004123"/>
    </source>
</evidence>
<keyword evidence="4 7" id="KW-0226">DNA condensation</keyword>
<dbReference type="GO" id="GO:0042393">
    <property type="term" value="F:histone binding"/>
    <property type="evidence" value="ECO:0007669"/>
    <property type="project" value="TreeGrafter"/>
</dbReference>
<dbReference type="InterPro" id="IPR032682">
    <property type="entry name" value="Cnd1_C"/>
</dbReference>
<dbReference type="PIRSF" id="PIRSF036508">
    <property type="entry name" value="Condns_HCP-6"/>
    <property type="match status" value="1"/>
</dbReference>
<dbReference type="GO" id="GO:0010032">
    <property type="term" value="P:meiotic chromosome condensation"/>
    <property type="evidence" value="ECO:0007669"/>
    <property type="project" value="TreeGrafter"/>
</dbReference>
<keyword evidence="6 7" id="KW-0131">Cell cycle</keyword>
<evidence type="ECO:0000256" key="5">
    <source>
        <dbReference type="ARBA" id="ARBA00023242"/>
    </source>
</evidence>
<evidence type="ECO:0000256" key="7">
    <source>
        <dbReference type="PIRNR" id="PIRNR036508"/>
    </source>
</evidence>
<dbReference type="SUPFAM" id="SSF48371">
    <property type="entry name" value="ARM repeat"/>
    <property type="match status" value="1"/>
</dbReference>
<reference evidence="11" key="1">
    <citation type="submission" date="2013-11" db="EMBL/GenBank/DDBJ databases">
        <title>The genomic landscape of the Guanapo guppy.</title>
        <authorList>
            <person name="Kuenstner A."/>
            <person name="Dreyer C."/>
        </authorList>
    </citation>
    <scope>NUCLEOTIDE SEQUENCE</scope>
    <source>
        <strain evidence="11">Guanapo</strain>
    </source>
</reference>
<dbReference type="InterPro" id="IPR016024">
    <property type="entry name" value="ARM-type_fold"/>
</dbReference>
<dbReference type="GO" id="GO:0000779">
    <property type="term" value="C:condensed chromosome, centromeric region"/>
    <property type="evidence" value="ECO:0007669"/>
    <property type="project" value="UniProtKB-UniRule"/>
</dbReference>
<feature type="region of interest" description="Disordered" evidence="8">
    <location>
        <begin position="157"/>
        <end position="195"/>
    </location>
</feature>
<keyword evidence="3 7" id="KW-0498">Mitosis</keyword>
<dbReference type="GeneTree" id="ENSGT00940000153566"/>
<reference evidence="10" key="3">
    <citation type="submission" date="2025-09" db="UniProtKB">
        <authorList>
            <consortium name="Ensembl"/>
        </authorList>
    </citation>
    <scope>IDENTIFICATION</scope>
    <source>
        <strain evidence="10">Guanapo</strain>
    </source>
</reference>
<evidence type="ECO:0000313" key="11">
    <source>
        <dbReference type="Proteomes" id="UP000242638"/>
    </source>
</evidence>
<dbReference type="PANTHER" id="PTHR14222">
    <property type="entry name" value="CONDENSIN"/>
    <property type="match status" value="1"/>
</dbReference>
<dbReference type="InterPro" id="IPR026971">
    <property type="entry name" value="CND1/NCAPD3"/>
</dbReference>
<dbReference type="InterPro" id="IPR012371">
    <property type="entry name" value="NCAPD3"/>
</dbReference>
<keyword evidence="2 7" id="KW-0132">Cell division</keyword>
<feature type="compositionally biased region" description="Basic and acidic residues" evidence="8">
    <location>
        <begin position="172"/>
        <end position="184"/>
    </location>
</feature>
<comment type="function">
    <text evidence="7">Regulatory subunit of the condensin-2 complex, a complex which establishes mitotic chromosome architecture and is involved in physical rigidity of the chromatid axis.</text>
</comment>
<dbReference type="OMA" id="KYRQFAV"/>